<dbReference type="Gene3D" id="3.30.70.330">
    <property type="match status" value="4"/>
</dbReference>
<dbReference type="CDD" id="cd12424">
    <property type="entry name" value="RRM3_hnRNPL_like"/>
    <property type="match status" value="1"/>
</dbReference>
<dbReference type="InterPro" id="IPR000504">
    <property type="entry name" value="RRM_dom"/>
</dbReference>
<dbReference type="Proteomes" id="UP001497525">
    <property type="component" value="Unassembled WGS sequence"/>
</dbReference>
<evidence type="ECO:0000256" key="2">
    <source>
        <dbReference type="ARBA" id="ARBA00022884"/>
    </source>
</evidence>
<keyword evidence="2 3" id="KW-0694">RNA-binding</keyword>
<dbReference type="Pfam" id="PF11835">
    <property type="entry name" value="RRM_8"/>
    <property type="match status" value="1"/>
</dbReference>
<organism evidence="6 7">
    <name type="scientific">Calicophoron daubneyi</name>
    <name type="common">Rumen fluke</name>
    <name type="synonym">Paramphistomum daubneyi</name>
    <dbReference type="NCBI Taxonomy" id="300641"/>
    <lineage>
        <taxon>Eukaryota</taxon>
        <taxon>Metazoa</taxon>
        <taxon>Spiralia</taxon>
        <taxon>Lophotrochozoa</taxon>
        <taxon>Platyhelminthes</taxon>
        <taxon>Trematoda</taxon>
        <taxon>Digenea</taxon>
        <taxon>Plagiorchiida</taxon>
        <taxon>Pronocephalata</taxon>
        <taxon>Paramphistomoidea</taxon>
        <taxon>Paramphistomidae</taxon>
        <taxon>Calicophoron</taxon>
    </lineage>
</organism>
<dbReference type="GO" id="GO:0003723">
    <property type="term" value="F:RNA binding"/>
    <property type="evidence" value="ECO:0007669"/>
    <property type="project" value="UniProtKB-UniRule"/>
</dbReference>
<dbReference type="Pfam" id="PF00076">
    <property type="entry name" value="RRM_1"/>
    <property type="match status" value="1"/>
</dbReference>
<evidence type="ECO:0000259" key="5">
    <source>
        <dbReference type="PROSITE" id="PS50102"/>
    </source>
</evidence>
<comment type="caution">
    <text evidence="6">The sequence shown here is derived from an EMBL/GenBank/DDBJ whole genome shotgun (WGS) entry which is preliminary data.</text>
</comment>
<dbReference type="PROSITE" id="PS50102">
    <property type="entry name" value="RRM"/>
    <property type="match status" value="1"/>
</dbReference>
<evidence type="ECO:0000256" key="1">
    <source>
        <dbReference type="ARBA" id="ARBA00022737"/>
    </source>
</evidence>
<proteinExistence type="predicted"/>
<dbReference type="PANTHER" id="PTHR15592">
    <property type="entry name" value="MATRIN 3/NUCLEAR PROTEIN 220-RELATED"/>
    <property type="match status" value="1"/>
</dbReference>
<dbReference type="SMART" id="SM00360">
    <property type="entry name" value="RRM"/>
    <property type="match status" value="3"/>
</dbReference>
<gene>
    <name evidence="6" type="ORF">CDAUBV1_LOCUS8726</name>
</gene>
<keyword evidence="1" id="KW-0677">Repeat</keyword>
<evidence type="ECO:0000256" key="3">
    <source>
        <dbReference type="PROSITE-ProRule" id="PRU00176"/>
    </source>
</evidence>
<dbReference type="Pfam" id="PF13893">
    <property type="entry name" value="RRM_5"/>
    <property type="match status" value="1"/>
</dbReference>
<feature type="region of interest" description="Disordered" evidence="4">
    <location>
        <begin position="643"/>
        <end position="739"/>
    </location>
</feature>
<evidence type="ECO:0000256" key="4">
    <source>
        <dbReference type="SAM" id="MobiDB-lite"/>
    </source>
</evidence>
<dbReference type="Pfam" id="PF22976">
    <property type="entry name" value="RRM_10"/>
    <property type="match status" value="1"/>
</dbReference>
<evidence type="ECO:0000313" key="6">
    <source>
        <dbReference type="EMBL" id="CAL5134761.1"/>
    </source>
</evidence>
<dbReference type="EMBL" id="CAXLJL010000223">
    <property type="protein sequence ID" value="CAL5134761.1"/>
    <property type="molecule type" value="Genomic_DNA"/>
</dbReference>
<protein>
    <recommendedName>
        <fullName evidence="5">RRM domain-containing protein</fullName>
    </recommendedName>
</protein>
<feature type="compositionally biased region" description="Basic and acidic residues" evidence="4">
    <location>
        <begin position="711"/>
        <end position="720"/>
    </location>
</feature>
<sequence length="739" mass="79923">MMAHAAKRGRYDALAAATAQFYNTTGTVPGNLHLPTDISYLITTQPSCTIVVADLPGGCSESDLVGLFSRYGQVKNAKIVCSGRAALIEFTEISPPTRLVHMAKINPFCVGSNRVRLEFSSQTIAPSTMSRTALQQTPSSESGPTRILHLDISAADYPITVDVIKAICAPHGKLLRIFIGKKNVDRSLEALIEFESVDDAKVAKEHLDGADIYSGCCSLTVAYSRLQRVHVTKNDTESWDFTGPNANMEGPLSNVSGQRTLLGPASAQNPTLPQPQMSAAPILPAPCPAPAPMYSSQPVPGPGMMPPNMQPPMGYYAMPPYAQPPMYPMPGPGVFAPPGQYPGFYPPSPMPPASMPMVRSTIQSPMSQPSQVIILPTPAPVHQVTPSGIGIGHSTSNLSAAMSPARQADLSLFETLEGVVLMASNLPPNLNCDHVFNLVCLYGNIARIKFLKTREGCALIQVGNPEASDLIHRYYDKVCVFGRTIQFHHSKLAELTEHENLGVLADGSPVMKNYMTDPNNRFRNAVVAAKSRILEPARTLHFFNAPLNCTPQDICRVFTDAGAVCPPRVVIFTAKSGQKTSLGLAEWDTLTEALEALILTNHRPIHISGFVHPFHLKLAFSPKPISDDRAGMSLMRYPAPPLSVTQPVASRPATNGFADIPDSELDGPRPAQNKDVSEAEGDLDTEDKSEVRDSNSDDEKVLDAKNSQDGTADKLGHTEKQDEDSENEEDKEQYDPDKN</sequence>
<dbReference type="SUPFAM" id="SSF54928">
    <property type="entry name" value="RNA-binding domain, RBD"/>
    <property type="match status" value="2"/>
</dbReference>
<reference evidence="6" key="1">
    <citation type="submission" date="2024-06" db="EMBL/GenBank/DDBJ databases">
        <authorList>
            <person name="Liu X."/>
            <person name="Lenzi L."/>
            <person name="Haldenby T S."/>
            <person name="Uol C."/>
        </authorList>
    </citation>
    <scope>NUCLEOTIDE SEQUENCE</scope>
</reference>
<dbReference type="InterPro" id="IPR035979">
    <property type="entry name" value="RBD_domain_sf"/>
</dbReference>
<dbReference type="InterPro" id="IPR055204">
    <property type="entry name" value="HNRNPL_RRM"/>
</dbReference>
<feature type="compositionally biased region" description="Basic and acidic residues" evidence="4">
    <location>
        <begin position="686"/>
        <end position="703"/>
    </location>
</feature>
<evidence type="ECO:0000313" key="7">
    <source>
        <dbReference type="Proteomes" id="UP001497525"/>
    </source>
</evidence>
<dbReference type="InterPro" id="IPR021790">
    <property type="entry name" value="PTBP1-like_RRM2"/>
</dbReference>
<accession>A0AAV2TEK9</accession>
<dbReference type="AlphaFoldDB" id="A0AAV2TEK9"/>
<feature type="domain" description="RRM" evidence="5">
    <location>
        <begin position="48"/>
        <end position="122"/>
    </location>
</feature>
<name>A0AAV2TEK9_CALDB</name>
<feature type="compositionally biased region" description="Acidic residues" evidence="4">
    <location>
        <begin position="721"/>
        <end position="732"/>
    </location>
</feature>
<dbReference type="InterPro" id="IPR012677">
    <property type="entry name" value="Nucleotide-bd_a/b_plait_sf"/>
</dbReference>